<organism evidence="1 2">
    <name type="scientific">Dallia pectoralis</name>
    <name type="common">Alaska blackfish</name>
    <dbReference type="NCBI Taxonomy" id="75939"/>
    <lineage>
        <taxon>Eukaryota</taxon>
        <taxon>Metazoa</taxon>
        <taxon>Chordata</taxon>
        <taxon>Craniata</taxon>
        <taxon>Vertebrata</taxon>
        <taxon>Euteleostomi</taxon>
        <taxon>Actinopterygii</taxon>
        <taxon>Neopterygii</taxon>
        <taxon>Teleostei</taxon>
        <taxon>Protacanthopterygii</taxon>
        <taxon>Esociformes</taxon>
        <taxon>Umbridae</taxon>
        <taxon>Dallia</taxon>
    </lineage>
</organism>
<dbReference type="EMBL" id="CM055735">
    <property type="protein sequence ID" value="KAJ8007658.1"/>
    <property type="molecule type" value="Genomic_DNA"/>
</dbReference>
<accession>A0ACC2GWG9</accession>
<comment type="caution">
    <text evidence="1">The sequence shown here is derived from an EMBL/GenBank/DDBJ whole genome shotgun (WGS) entry which is preliminary data.</text>
</comment>
<protein>
    <submittedName>
        <fullName evidence="1">Uncharacterized protein</fullName>
    </submittedName>
</protein>
<sequence length="455" mass="51939">MGECEAGSVYKSADILRAAGDFYGRLYNTKPSNEDLTTAFLQGFGEKKAPGPDGVPEEFYQTFWDFIKENVAEVFQAIYRERSYRFRPNMQHPREVYKQQPAPGERCHPTQERRSPLGLLSLDQEKAFDKVSHGFLQRVLKKMNFPQHLINWTNLCYQNIYTRVLVNNILTDPFTIRSGVRHGCPLAPLLYVIYLEPFLERIRTSPGIPGYQLPEARGERLRVVAYTDDITIVGTDSRSITTATKAVDDYCTSHRSPRQPGQGIPPGQDKSKKIECLMFTFVWGSQMERLQRSILYKTAGNGVPDILNIIRAQQLSNLVKTFNKPDRKASFFERHYATPILRTLGMGTIDHTVPYSWDPPKVYRTIRDFAFRSGLSAPGLASWKYKDIMGHIRSKDTVAPESQLSGGPATGNILNGPPGGWTTTELRQQWRIIRVVKQVLWETRSFTKPQWTQQP</sequence>
<gene>
    <name evidence="1" type="ORF">DPEC_G00096450</name>
</gene>
<proteinExistence type="predicted"/>
<dbReference type="Proteomes" id="UP001157502">
    <property type="component" value="Chromosome 8"/>
</dbReference>
<evidence type="ECO:0000313" key="2">
    <source>
        <dbReference type="Proteomes" id="UP001157502"/>
    </source>
</evidence>
<name>A0ACC2GWG9_DALPE</name>
<keyword evidence="2" id="KW-1185">Reference proteome</keyword>
<reference evidence="1" key="1">
    <citation type="submission" date="2021-05" db="EMBL/GenBank/DDBJ databases">
        <authorList>
            <person name="Pan Q."/>
            <person name="Jouanno E."/>
            <person name="Zahm M."/>
            <person name="Klopp C."/>
            <person name="Cabau C."/>
            <person name="Louis A."/>
            <person name="Berthelot C."/>
            <person name="Parey E."/>
            <person name="Roest Crollius H."/>
            <person name="Montfort J."/>
            <person name="Robinson-Rechavi M."/>
            <person name="Bouchez O."/>
            <person name="Lampietro C."/>
            <person name="Lopez Roques C."/>
            <person name="Donnadieu C."/>
            <person name="Postlethwait J."/>
            <person name="Bobe J."/>
            <person name="Dillon D."/>
            <person name="Chandos A."/>
            <person name="von Hippel F."/>
            <person name="Guiguen Y."/>
        </authorList>
    </citation>
    <scope>NUCLEOTIDE SEQUENCE</scope>
    <source>
        <strain evidence="1">YG-Jan2019</strain>
    </source>
</reference>
<evidence type="ECO:0000313" key="1">
    <source>
        <dbReference type="EMBL" id="KAJ8007658.1"/>
    </source>
</evidence>